<dbReference type="EMBL" id="JBJKFK010002096">
    <property type="protein sequence ID" value="KAL3311638.1"/>
    <property type="molecule type" value="Genomic_DNA"/>
</dbReference>
<organism evidence="3 4">
    <name type="scientific">Cichlidogyrus casuarinus</name>
    <dbReference type="NCBI Taxonomy" id="1844966"/>
    <lineage>
        <taxon>Eukaryota</taxon>
        <taxon>Metazoa</taxon>
        <taxon>Spiralia</taxon>
        <taxon>Lophotrochozoa</taxon>
        <taxon>Platyhelminthes</taxon>
        <taxon>Monogenea</taxon>
        <taxon>Monopisthocotylea</taxon>
        <taxon>Dactylogyridea</taxon>
        <taxon>Ancyrocephalidae</taxon>
        <taxon>Cichlidogyrus</taxon>
    </lineage>
</organism>
<feature type="compositionally biased region" description="Acidic residues" evidence="1">
    <location>
        <begin position="184"/>
        <end position="200"/>
    </location>
</feature>
<feature type="chain" id="PRO_5044891237" evidence="2">
    <location>
        <begin position="23"/>
        <end position="211"/>
    </location>
</feature>
<evidence type="ECO:0000313" key="3">
    <source>
        <dbReference type="EMBL" id="KAL3311638.1"/>
    </source>
</evidence>
<name>A0ABD2PX28_9PLAT</name>
<reference evidence="3 4" key="1">
    <citation type="submission" date="2024-11" db="EMBL/GenBank/DDBJ databases">
        <title>Adaptive evolution of stress response genes in parasites aligns with host niche diversity.</title>
        <authorList>
            <person name="Hahn C."/>
            <person name="Resl P."/>
        </authorList>
    </citation>
    <scope>NUCLEOTIDE SEQUENCE [LARGE SCALE GENOMIC DNA]</scope>
    <source>
        <strain evidence="3">EGGRZ-B1_66</strain>
        <tissue evidence="3">Body</tissue>
    </source>
</reference>
<sequence length="211" mass="23962">MKELFKIILLACLGLTVLPKKAKNPLLCADGKRVIDLCPEEFSGAAKEYMNSVADTLQKCYDYSQTMLSEIEKQYAGTNAHLMRVKKRATIGVQRWQTKTDMLIASVRARSTLLDKDVNLILEMLGLKRDKQVCKMVKKLQKKTDKTAKKLKKYAYGFDEAIAKNCVSVKLPKMFQVCQKKADSDDDDDEESDDDDEDDEVKGYKNKTAKD</sequence>
<feature type="signal peptide" evidence="2">
    <location>
        <begin position="1"/>
        <end position="22"/>
    </location>
</feature>
<dbReference type="AlphaFoldDB" id="A0ABD2PX28"/>
<evidence type="ECO:0000256" key="1">
    <source>
        <dbReference type="SAM" id="MobiDB-lite"/>
    </source>
</evidence>
<evidence type="ECO:0000256" key="2">
    <source>
        <dbReference type="SAM" id="SignalP"/>
    </source>
</evidence>
<evidence type="ECO:0000313" key="4">
    <source>
        <dbReference type="Proteomes" id="UP001626550"/>
    </source>
</evidence>
<gene>
    <name evidence="3" type="ORF">Ciccas_009777</name>
</gene>
<accession>A0ABD2PX28</accession>
<keyword evidence="2" id="KW-0732">Signal</keyword>
<proteinExistence type="predicted"/>
<protein>
    <submittedName>
        <fullName evidence="3">Uncharacterized protein</fullName>
    </submittedName>
</protein>
<comment type="caution">
    <text evidence="3">The sequence shown here is derived from an EMBL/GenBank/DDBJ whole genome shotgun (WGS) entry which is preliminary data.</text>
</comment>
<feature type="region of interest" description="Disordered" evidence="1">
    <location>
        <begin position="181"/>
        <end position="211"/>
    </location>
</feature>
<dbReference type="Proteomes" id="UP001626550">
    <property type="component" value="Unassembled WGS sequence"/>
</dbReference>
<keyword evidence="4" id="KW-1185">Reference proteome</keyword>